<evidence type="ECO:0000256" key="2">
    <source>
        <dbReference type="ARBA" id="ARBA00022475"/>
    </source>
</evidence>
<keyword evidence="3 6" id="KW-0812">Transmembrane</keyword>
<evidence type="ECO:0000259" key="7">
    <source>
        <dbReference type="Pfam" id="PF02687"/>
    </source>
</evidence>
<keyword evidence="5 6" id="KW-0472">Membrane</keyword>
<feature type="domain" description="ABC3 transporter permease C-terminal" evidence="7">
    <location>
        <begin position="74"/>
        <end position="187"/>
    </location>
</feature>
<organism evidence="8 9">
    <name type="scientific">Actinomadura alba</name>
    <dbReference type="NCBI Taxonomy" id="406431"/>
    <lineage>
        <taxon>Bacteria</taxon>
        <taxon>Bacillati</taxon>
        <taxon>Actinomycetota</taxon>
        <taxon>Actinomycetes</taxon>
        <taxon>Streptosporangiales</taxon>
        <taxon>Thermomonosporaceae</taxon>
        <taxon>Actinomadura</taxon>
    </lineage>
</organism>
<dbReference type="PANTHER" id="PTHR43738:SF2">
    <property type="entry name" value="ABC TRANSPORTER PERMEASE"/>
    <property type="match status" value="1"/>
</dbReference>
<protein>
    <submittedName>
        <fullName evidence="8">FtsX-like permease family protein</fullName>
    </submittedName>
</protein>
<evidence type="ECO:0000256" key="1">
    <source>
        <dbReference type="ARBA" id="ARBA00004651"/>
    </source>
</evidence>
<keyword evidence="2" id="KW-1003">Cell membrane</keyword>
<comment type="caution">
    <text evidence="8">The sequence shown here is derived from an EMBL/GenBank/DDBJ whole genome shotgun (WGS) entry which is preliminary data.</text>
</comment>
<feature type="transmembrane region" description="Helical" evidence="6">
    <location>
        <begin position="112"/>
        <end position="140"/>
    </location>
</feature>
<dbReference type="InterPro" id="IPR003838">
    <property type="entry name" value="ABC3_permease_C"/>
</dbReference>
<dbReference type="Proteomes" id="UP000805614">
    <property type="component" value="Unassembled WGS sequence"/>
</dbReference>
<keyword evidence="9" id="KW-1185">Reference proteome</keyword>
<dbReference type="EMBL" id="JABVEC010000061">
    <property type="protein sequence ID" value="MBC6471205.1"/>
    <property type="molecule type" value="Genomic_DNA"/>
</dbReference>
<evidence type="ECO:0000256" key="3">
    <source>
        <dbReference type="ARBA" id="ARBA00022692"/>
    </source>
</evidence>
<evidence type="ECO:0000256" key="5">
    <source>
        <dbReference type="ARBA" id="ARBA00023136"/>
    </source>
</evidence>
<dbReference type="PANTHER" id="PTHR43738">
    <property type="entry name" value="ABC TRANSPORTER, MEMBRANE PROTEIN"/>
    <property type="match status" value="1"/>
</dbReference>
<feature type="transmembrane region" description="Helical" evidence="6">
    <location>
        <begin position="160"/>
        <end position="183"/>
    </location>
</feature>
<comment type="subcellular location">
    <subcellularLocation>
        <location evidence="1">Cell membrane</location>
        <topology evidence="1">Multi-pass membrane protein</topology>
    </subcellularLocation>
</comment>
<evidence type="ECO:0000313" key="8">
    <source>
        <dbReference type="EMBL" id="MBC6471205.1"/>
    </source>
</evidence>
<evidence type="ECO:0000256" key="4">
    <source>
        <dbReference type="ARBA" id="ARBA00022989"/>
    </source>
</evidence>
<dbReference type="InterPro" id="IPR051125">
    <property type="entry name" value="ABC-4/HrtB_transporter"/>
</dbReference>
<reference evidence="8 9" key="1">
    <citation type="submission" date="2020-06" db="EMBL/GenBank/DDBJ databases">
        <title>Actinomadura xiongansis sp. nov., isolated from soil of Baiyangdian.</title>
        <authorList>
            <person name="Zhang X."/>
        </authorList>
    </citation>
    <scope>NUCLEOTIDE SEQUENCE [LARGE SCALE GENOMIC DNA]</scope>
    <source>
        <strain evidence="8 9">HBUM206468</strain>
    </source>
</reference>
<dbReference type="Pfam" id="PF02687">
    <property type="entry name" value="FtsX"/>
    <property type="match status" value="1"/>
</dbReference>
<proteinExistence type="predicted"/>
<dbReference type="RefSeq" id="WP_187248242.1">
    <property type="nucleotide sequence ID" value="NZ_BAAAOK010000038.1"/>
</dbReference>
<sequence length="195" mass="20282">MSPALARDQAGPVPRASVLLASPPADPASAARALASVLDPEKVRVGPADRFVSASAGEQDRLNRLVFLILAGPASLFALIAIANVLVMALSRRGREIAGLRLIGARPWTVRLLILGEILLVTTVAVLVAAALIALALIVYREGLNGAYLRVPLTVPWRPLAGLTAGCLLVAAFTGLLGVNRLLRRPPADLARGSG</sequence>
<evidence type="ECO:0000256" key="6">
    <source>
        <dbReference type="SAM" id="Phobius"/>
    </source>
</evidence>
<gene>
    <name evidence="8" type="ORF">HKK74_37840</name>
</gene>
<accession>A0ABR7M395</accession>
<name>A0ABR7M395_9ACTN</name>
<evidence type="ECO:0000313" key="9">
    <source>
        <dbReference type="Proteomes" id="UP000805614"/>
    </source>
</evidence>
<keyword evidence="4 6" id="KW-1133">Transmembrane helix</keyword>
<feature type="transmembrane region" description="Helical" evidence="6">
    <location>
        <begin position="65"/>
        <end position="91"/>
    </location>
</feature>